<evidence type="ECO:0000313" key="1">
    <source>
        <dbReference type="EMBL" id="PHJ17153.1"/>
    </source>
</evidence>
<dbReference type="GeneID" id="94432352"/>
<dbReference type="VEuPathDB" id="ToxoDB:CSUI_009022"/>
<dbReference type="RefSeq" id="XP_067918878.1">
    <property type="nucleotide sequence ID" value="XM_068069141.1"/>
</dbReference>
<accession>A0A2C6KL86</accession>
<evidence type="ECO:0000313" key="2">
    <source>
        <dbReference type="Proteomes" id="UP000221165"/>
    </source>
</evidence>
<dbReference type="EMBL" id="MIGC01005234">
    <property type="protein sequence ID" value="PHJ17153.1"/>
    <property type="molecule type" value="Genomic_DNA"/>
</dbReference>
<reference evidence="1 2" key="1">
    <citation type="journal article" date="2017" name="Int. J. Parasitol.">
        <title>The genome of the protozoan parasite Cystoisospora suis and a reverse vaccinology approach to identify vaccine candidates.</title>
        <authorList>
            <person name="Palmieri N."/>
            <person name="Shrestha A."/>
            <person name="Ruttkowski B."/>
            <person name="Beck T."/>
            <person name="Vogl C."/>
            <person name="Tomley F."/>
            <person name="Blake D.P."/>
            <person name="Joachim A."/>
        </authorList>
    </citation>
    <scope>NUCLEOTIDE SEQUENCE [LARGE SCALE GENOMIC DNA]</scope>
    <source>
        <strain evidence="1 2">Wien I</strain>
    </source>
</reference>
<gene>
    <name evidence="1" type="ORF">CSUI_009022</name>
</gene>
<proteinExistence type="predicted"/>
<dbReference type="Proteomes" id="UP000221165">
    <property type="component" value="Unassembled WGS sequence"/>
</dbReference>
<comment type="caution">
    <text evidence="1">The sequence shown here is derived from an EMBL/GenBank/DDBJ whole genome shotgun (WGS) entry which is preliminary data.</text>
</comment>
<organism evidence="1 2">
    <name type="scientific">Cystoisospora suis</name>
    <dbReference type="NCBI Taxonomy" id="483139"/>
    <lineage>
        <taxon>Eukaryota</taxon>
        <taxon>Sar</taxon>
        <taxon>Alveolata</taxon>
        <taxon>Apicomplexa</taxon>
        <taxon>Conoidasida</taxon>
        <taxon>Coccidia</taxon>
        <taxon>Eucoccidiorida</taxon>
        <taxon>Eimeriorina</taxon>
        <taxon>Sarcocystidae</taxon>
        <taxon>Cystoisospora</taxon>
    </lineage>
</organism>
<sequence length="104" mass="11767">MKESSWLQANEEIKTRLRFFLPRTPSSLPPSIPTTRLRDGRLVEVFKFIRPNVGVSRSVPVGGPFPPHTLDMNMPIHDCNGIPPCVRKKFTIFHQVGGRTAETQ</sequence>
<protein>
    <submittedName>
        <fullName evidence="1">Uncharacterized protein</fullName>
    </submittedName>
</protein>
<name>A0A2C6KL86_9APIC</name>
<keyword evidence="2" id="KW-1185">Reference proteome</keyword>
<dbReference type="AlphaFoldDB" id="A0A2C6KL86"/>